<evidence type="ECO:0000256" key="1">
    <source>
        <dbReference type="SAM" id="Phobius"/>
    </source>
</evidence>
<name>G8NWN5_GRAMM</name>
<keyword evidence="1" id="KW-0472">Membrane</keyword>
<keyword evidence="1" id="KW-0812">Transmembrane</keyword>
<evidence type="ECO:0000313" key="3">
    <source>
        <dbReference type="Proteomes" id="UP000007113"/>
    </source>
</evidence>
<dbReference type="AlphaFoldDB" id="G8NWN5"/>
<dbReference type="HOGENOM" id="CLU_1452529_0_0_0"/>
<dbReference type="EMBL" id="CP003130">
    <property type="protein sequence ID" value="AEU38922.1"/>
    <property type="molecule type" value="Genomic_DNA"/>
</dbReference>
<feature type="transmembrane region" description="Helical" evidence="1">
    <location>
        <begin position="14"/>
        <end position="32"/>
    </location>
</feature>
<accession>G8NWN5</accession>
<dbReference type="Proteomes" id="UP000007113">
    <property type="component" value="Chromosome"/>
</dbReference>
<reference evidence="2 3" key="1">
    <citation type="submission" date="2011-11" db="EMBL/GenBank/DDBJ databases">
        <title>Complete sequence of Granulicella mallensis MP5ACTX8.</title>
        <authorList>
            <consortium name="US DOE Joint Genome Institute"/>
            <person name="Lucas S."/>
            <person name="Copeland A."/>
            <person name="Lapidus A."/>
            <person name="Cheng J.-F."/>
            <person name="Goodwin L."/>
            <person name="Pitluck S."/>
            <person name="Peters L."/>
            <person name="Lu M."/>
            <person name="Detter J.C."/>
            <person name="Han C."/>
            <person name="Tapia R."/>
            <person name="Land M."/>
            <person name="Hauser L."/>
            <person name="Kyrpides N."/>
            <person name="Ivanova N."/>
            <person name="Mikhailova N."/>
            <person name="Pagani I."/>
            <person name="Rawat S."/>
            <person name="Mannisto M."/>
            <person name="Haggblom M."/>
            <person name="Woyke T."/>
        </authorList>
    </citation>
    <scope>NUCLEOTIDE SEQUENCE [LARGE SCALE GENOMIC DNA]</scope>
    <source>
        <strain evidence="3">ATCC BAA-1857 / DSM 23137 / MP5ACTX8</strain>
    </source>
</reference>
<evidence type="ECO:0000313" key="2">
    <source>
        <dbReference type="EMBL" id="AEU38922.1"/>
    </source>
</evidence>
<sequence>MPLVRKVGMSLGPFLLRAAFVVCLMATMFLLLNHRWFGTYAAQFRTPNGATADGSWIGIVEAYEPNGDKILDRATAIQFKLHLDDPFVKRYQGTGKLFTRGNAEPRFYNDVHFMINSQDVLSGSVSGTTMSPDDHDSDVDIKGTFQKNKFVVSQLALHDYKYRGVLHLGNDADYQALCNSLNGTKDSSASR</sequence>
<gene>
    <name evidence="2" type="ordered locus">AciX8_4652</name>
</gene>
<protein>
    <submittedName>
        <fullName evidence="2">Uncharacterized protein</fullName>
    </submittedName>
</protein>
<keyword evidence="3" id="KW-1185">Reference proteome</keyword>
<dbReference type="STRING" id="682795.AciX8_4652"/>
<proteinExistence type="predicted"/>
<keyword evidence="1" id="KW-1133">Transmembrane helix</keyword>
<dbReference type="KEGG" id="gma:AciX8_4652"/>
<organism evidence="2 3">
    <name type="scientific">Granulicella mallensis (strain ATCC BAA-1857 / DSM 23137 / MP5ACTX8)</name>
    <dbReference type="NCBI Taxonomy" id="682795"/>
    <lineage>
        <taxon>Bacteria</taxon>
        <taxon>Pseudomonadati</taxon>
        <taxon>Acidobacteriota</taxon>
        <taxon>Terriglobia</taxon>
        <taxon>Terriglobales</taxon>
        <taxon>Acidobacteriaceae</taxon>
        <taxon>Granulicella</taxon>
    </lineage>
</organism>